<dbReference type="eggNOG" id="COG3314">
    <property type="taxonomic scope" value="Bacteria"/>
</dbReference>
<feature type="transmembrane region" description="Helical" evidence="1">
    <location>
        <begin position="171"/>
        <end position="191"/>
    </location>
</feature>
<organism evidence="3 6">
    <name type="scientific">Clostridium pasteurianum DSM 525 = ATCC 6013</name>
    <dbReference type="NCBI Taxonomy" id="1262449"/>
    <lineage>
        <taxon>Bacteria</taxon>
        <taxon>Bacillati</taxon>
        <taxon>Bacillota</taxon>
        <taxon>Clostridia</taxon>
        <taxon>Eubacteriales</taxon>
        <taxon>Clostridiaceae</taxon>
        <taxon>Clostridium</taxon>
    </lineage>
</organism>
<feature type="transmembrane region" description="Helical" evidence="1">
    <location>
        <begin position="285"/>
        <end position="306"/>
    </location>
</feature>
<evidence type="ECO:0000313" key="5">
    <source>
        <dbReference type="Proteomes" id="UP000028042"/>
    </source>
</evidence>
<feature type="transmembrane region" description="Helical" evidence="1">
    <location>
        <begin position="109"/>
        <end position="127"/>
    </location>
</feature>
<reference evidence="3 6" key="1">
    <citation type="journal article" date="2015" name="Genome Announc.">
        <title>Complete Genome Sequence of the Nitrogen-Fixing and Solvent-Producing Clostridium pasteurianum DSM 525.</title>
        <authorList>
            <person name="Poehlein A."/>
            <person name="Grosse-Honebrink A."/>
            <person name="Zhang Y."/>
            <person name="Minton N.P."/>
            <person name="Daniel R."/>
        </authorList>
    </citation>
    <scope>NUCLEOTIDE SEQUENCE [LARGE SCALE GENOMIC DNA]</scope>
    <source>
        <strain evidence="3">DSM 525</strain>
        <strain evidence="6">DSM 525 / ATCC 6013</strain>
    </source>
</reference>
<dbReference type="InterPro" id="IPR014226">
    <property type="entry name" value="Spore_IM_YlbJ"/>
</dbReference>
<evidence type="ECO:0000313" key="3">
    <source>
        <dbReference type="EMBL" id="AJA52143.1"/>
    </source>
</evidence>
<feature type="transmembrane region" description="Helical" evidence="1">
    <location>
        <begin position="318"/>
        <end position="339"/>
    </location>
</feature>
<dbReference type="KEGG" id="cpat:CLPA_c20850"/>
<proteinExistence type="predicted"/>
<keyword evidence="1" id="KW-0472">Membrane</keyword>
<keyword evidence="1" id="KW-1133">Transmembrane helix</keyword>
<name>A0A0H3JA11_CLOPA</name>
<evidence type="ECO:0000313" key="6">
    <source>
        <dbReference type="Proteomes" id="UP000030905"/>
    </source>
</evidence>
<accession>A0A0H3JA11</accession>
<dbReference type="AlphaFoldDB" id="A0A0H3JA11"/>
<protein>
    <submittedName>
        <fullName evidence="3 4">Sporulation integral membrane protein</fullName>
    </submittedName>
</protein>
<gene>
    <name evidence="3" type="ORF">CLPA_c20850</name>
    <name evidence="4" type="ORF">CP6013_01094</name>
</gene>
<feature type="transmembrane region" description="Helical" evidence="1">
    <location>
        <begin position="70"/>
        <end position="89"/>
    </location>
</feature>
<dbReference type="Pfam" id="PF07670">
    <property type="entry name" value="Gate"/>
    <property type="match status" value="1"/>
</dbReference>
<dbReference type="RefSeq" id="WP_003442128.1">
    <property type="nucleotide sequence ID" value="NZ_ANZB01000002.1"/>
</dbReference>
<keyword evidence="6" id="KW-1185">Reference proteome</keyword>
<dbReference type="NCBIfam" id="TIGR02871">
    <property type="entry name" value="spore_ylbJ"/>
    <property type="match status" value="1"/>
</dbReference>
<dbReference type="KEGG" id="cpae:CPAST_c20850"/>
<dbReference type="Proteomes" id="UP000030905">
    <property type="component" value="Chromosome"/>
</dbReference>
<dbReference type="EMBL" id="CP009268">
    <property type="protein sequence ID" value="AJA52143.1"/>
    <property type="molecule type" value="Genomic_DNA"/>
</dbReference>
<reference evidence="4" key="2">
    <citation type="submission" date="2015-10" db="EMBL/GenBank/DDBJ databases">
        <title>Improved Draft Genome Sequence of Clostridium pasteurianum Strain ATCC 6013 (DSM 525) Using a Hybrid Next-Generation Sequencing Approach.</title>
        <authorList>
            <person name="Pyne M.E."/>
            <person name="Utturkar S.M."/>
            <person name="Brown S.D."/>
            <person name="Moo-Young M."/>
            <person name="Chung D.A."/>
            <person name="Chou P.C."/>
        </authorList>
    </citation>
    <scope>NUCLEOTIDE SEQUENCE</scope>
    <source>
        <strain evidence="4">ATCC 6013</strain>
    </source>
</reference>
<feature type="transmembrane region" description="Helical" evidence="1">
    <location>
        <begin position="139"/>
        <end position="159"/>
    </location>
</feature>
<feature type="domain" description="Nucleoside transporter/FeoB GTPase Gate" evidence="2">
    <location>
        <begin position="64"/>
        <end position="154"/>
    </location>
</feature>
<dbReference type="PATRIC" id="fig|1262449.3.peg.911"/>
<dbReference type="InterPro" id="IPR011642">
    <property type="entry name" value="Gate_dom"/>
</dbReference>
<feature type="transmembrane region" description="Helical" evidence="1">
    <location>
        <begin position="29"/>
        <end position="49"/>
    </location>
</feature>
<dbReference type="GeneID" id="93074234"/>
<dbReference type="EMBL" id="JPGY02000001">
    <property type="protein sequence ID" value="KRU11847.1"/>
    <property type="molecule type" value="Genomic_DNA"/>
</dbReference>
<evidence type="ECO:0000259" key="2">
    <source>
        <dbReference type="Pfam" id="PF07670"/>
    </source>
</evidence>
<feature type="transmembrane region" description="Helical" evidence="1">
    <location>
        <begin position="222"/>
        <end position="242"/>
    </location>
</feature>
<reference evidence="4 5" key="3">
    <citation type="journal article" name="Genome Announc.">
        <title>Improved Draft Genome Sequence of Clostridium pasteurianum Strain ATCC 6013 (DSM 525) Using a Hybrid Next-Generation Sequencing Approach.</title>
        <authorList>
            <person name="Pyne M.E."/>
            <person name="Utturkar S."/>
            <person name="Brown S.D."/>
            <person name="Moo-Young M."/>
            <person name="Chung D.A."/>
            <person name="Chou C.P."/>
        </authorList>
    </citation>
    <scope>NUCLEOTIDE SEQUENCE [LARGE SCALE GENOMIC DNA]</scope>
    <source>
        <strain evidence="4 5">ATCC 6013</strain>
    </source>
</reference>
<dbReference type="Proteomes" id="UP000028042">
    <property type="component" value="Unassembled WGS sequence"/>
</dbReference>
<evidence type="ECO:0000256" key="1">
    <source>
        <dbReference type="SAM" id="Phobius"/>
    </source>
</evidence>
<feature type="transmembrane region" description="Helical" evidence="1">
    <location>
        <begin position="351"/>
        <end position="375"/>
    </location>
</feature>
<sequence length="384" mass="42821">MNIIFYIILILTFFTTFILIHSYNKNQLISIIITILCSFIIFSIIINPLNCINSAINGAKLFAYKVFPTMFPFTLLLNIIIAYDGIYIYSKVFGKLLCKPLRLPSKCSLVLIISFLCGYPMGAQYCCELLEKKEINISIASRLINIATNCSPLFLVGTIGESMLGSSHYGYILLLSSYIGCFAMGLILPASPMFQESKNNKNHVFQKQNIGSVLKNSVENSITSSLLVLGFVTIFSVLLGIIKNTAVFSAVNNNIVLGSLILGSIEMTNGCNLVSMSSLNIDLKLMLFSFFTSFGGLCVIAQTYAYTSHHNFSLFKYIYRKVIQGIISSFATLILLKISNYSIFTVNQKNYIAFTNSNILILILILIAIFPFVVYKSIKFIESF</sequence>
<feature type="transmembrane region" description="Helical" evidence="1">
    <location>
        <begin position="5"/>
        <end position="23"/>
    </location>
</feature>
<evidence type="ECO:0000313" key="4">
    <source>
        <dbReference type="EMBL" id="KRU11847.1"/>
    </source>
</evidence>
<keyword evidence="1" id="KW-0812">Transmembrane</keyword>